<accession>A0A4R8PUR0</accession>
<protein>
    <recommendedName>
        <fullName evidence="9">Glucanase</fullName>
        <ecNumber evidence="9">3.2.1.-</ecNumber>
    </recommendedName>
</protein>
<dbReference type="GO" id="GO:0030245">
    <property type="term" value="P:cellulose catabolic process"/>
    <property type="evidence" value="ECO:0007669"/>
    <property type="project" value="UniProtKB-KW"/>
</dbReference>
<keyword evidence="3 10" id="KW-0732">Signal</keyword>
<dbReference type="GO" id="GO:0016162">
    <property type="term" value="F:cellulose 1,4-beta-cellobiosidase activity"/>
    <property type="evidence" value="ECO:0007669"/>
    <property type="project" value="UniProtKB-EC"/>
</dbReference>
<dbReference type="PANTHER" id="PTHR33753:SF2">
    <property type="entry name" value="GLYCOSIDE HYDROLASE FAMILY 7 PROTEIN"/>
    <property type="match status" value="1"/>
</dbReference>
<sequence>MRLLIATFLGALATAQKVGHFVPEVHPALSWSRCTSPGSCDPVNGAVTIDAAFRFTHLANSAASCFVNNQWSCGSAEACSEQCVLEGEDYGNTLGVTARGASLSQRYKTAHQFGRTVNSRLFLLDEARVEYQTFTLLGNELAFDVDLSLVPCGLNSAIHFLDMDADGGMAKSPGNEAGARYGTGYCNAECTRSNLFVQGRANSEGWQPHESGGEGKLGACCSTFDVWNSNSQSFQTQSRPCSQNAIHGCTWDECDQIRISKCAREGCEYNPYRLGATGFYGQGKTVDTKKKFTVVTRFAEDRVTKFFIQDGVKIEAPVPTKPNFPGTAGLDEDFCDVLPRNFDELDKFNQHGGWARHNDVLRRPLVMALSIQDDFYANNLWLDSYYPRDSWSPGAARGPCPNDSGHATLPWVDPAKENVSVTWSNIRFGPIGSTVNV</sequence>
<keyword evidence="5 9" id="KW-0136">Cellulose degradation</keyword>
<keyword evidence="8 9" id="KW-0624">Polysaccharide degradation</keyword>
<evidence type="ECO:0000256" key="3">
    <source>
        <dbReference type="ARBA" id="ARBA00022729"/>
    </source>
</evidence>
<dbReference type="Pfam" id="PF00840">
    <property type="entry name" value="Glyco_hydro_7"/>
    <property type="match status" value="1"/>
</dbReference>
<dbReference type="PANTHER" id="PTHR33753">
    <property type="entry name" value="1,4-BETA-D-GLUCAN CELLOBIOHYDROLASE B"/>
    <property type="match status" value="1"/>
</dbReference>
<evidence type="ECO:0000256" key="6">
    <source>
        <dbReference type="ARBA" id="ARBA00023277"/>
    </source>
</evidence>
<dbReference type="InterPro" id="IPR037019">
    <property type="entry name" value="Glyco_hydro_7_sf"/>
</dbReference>
<keyword evidence="4 9" id="KW-0378">Hydrolase</keyword>
<keyword evidence="6" id="KW-0119">Carbohydrate metabolism</keyword>
<reference evidence="11 12" key="1">
    <citation type="submission" date="2018-11" db="EMBL/GenBank/DDBJ databases">
        <title>Genome sequence and assembly of Colletotrichum spinosum.</title>
        <authorList>
            <person name="Gan P."/>
            <person name="Shirasu K."/>
        </authorList>
    </citation>
    <scope>NUCLEOTIDE SEQUENCE [LARGE SCALE GENOMIC DNA]</scope>
    <source>
        <strain evidence="11 12">CBS 515.97</strain>
    </source>
</reference>
<dbReference type="Gene3D" id="2.70.100.10">
    <property type="entry name" value="Glycoside hydrolase, family 7, domain"/>
    <property type="match status" value="1"/>
</dbReference>
<gene>
    <name evidence="11" type="primary">CBH-1-0</name>
    <name evidence="11" type="ORF">C8035_v004384</name>
</gene>
<name>A0A4R8PUR0_9PEZI</name>
<comment type="catalytic activity">
    <reaction evidence="1">
        <text>Hydrolysis of (1-&gt;4)-beta-D-glucosidic linkages in cellulose and cellotetraose, releasing cellobiose from the non-reducing ends of the chains.</text>
        <dbReference type="EC" id="3.2.1.91"/>
    </reaction>
</comment>
<dbReference type="EMBL" id="QAPG01010712">
    <property type="protein sequence ID" value="TDZ13367.1"/>
    <property type="molecule type" value="Genomic_DNA"/>
</dbReference>
<evidence type="ECO:0000256" key="4">
    <source>
        <dbReference type="ARBA" id="ARBA00022801"/>
    </source>
</evidence>
<evidence type="ECO:0000313" key="11">
    <source>
        <dbReference type="EMBL" id="TDZ13367.1"/>
    </source>
</evidence>
<proteinExistence type="inferred from homology"/>
<keyword evidence="7 9" id="KW-0326">Glycosidase</keyword>
<comment type="similarity">
    <text evidence="2 9">Belongs to the glycosyl hydrolase 7 (cellulase C) family.</text>
</comment>
<evidence type="ECO:0000256" key="2">
    <source>
        <dbReference type="ARBA" id="ARBA00006044"/>
    </source>
</evidence>
<organism evidence="11 12">
    <name type="scientific">Colletotrichum spinosum</name>
    <dbReference type="NCBI Taxonomy" id="1347390"/>
    <lineage>
        <taxon>Eukaryota</taxon>
        <taxon>Fungi</taxon>
        <taxon>Dikarya</taxon>
        <taxon>Ascomycota</taxon>
        <taxon>Pezizomycotina</taxon>
        <taxon>Sordariomycetes</taxon>
        <taxon>Hypocreomycetidae</taxon>
        <taxon>Glomerellales</taxon>
        <taxon>Glomerellaceae</taxon>
        <taxon>Colletotrichum</taxon>
        <taxon>Colletotrichum orbiculare species complex</taxon>
    </lineage>
</organism>
<evidence type="ECO:0000256" key="9">
    <source>
        <dbReference type="RuleBase" id="RU361164"/>
    </source>
</evidence>
<dbReference type="Proteomes" id="UP000295083">
    <property type="component" value="Unassembled WGS sequence"/>
</dbReference>
<feature type="signal peptide" evidence="10">
    <location>
        <begin position="1"/>
        <end position="15"/>
    </location>
</feature>
<evidence type="ECO:0000313" key="12">
    <source>
        <dbReference type="Proteomes" id="UP000295083"/>
    </source>
</evidence>
<dbReference type="PRINTS" id="PR00734">
    <property type="entry name" value="GLHYDRLASE7"/>
</dbReference>
<evidence type="ECO:0000256" key="7">
    <source>
        <dbReference type="ARBA" id="ARBA00023295"/>
    </source>
</evidence>
<evidence type="ECO:0000256" key="1">
    <source>
        <dbReference type="ARBA" id="ARBA00001641"/>
    </source>
</evidence>
<dbReference type="AlphaFoldDB" id="A0A4R8PUR0"/>
<feature type="chain" id="PRO_5020851435" description="Glucanase" evidence="10">
    <location>
        <begin position="16"/>
        <end position="437"/>
    </location>
</feature>
<dbReference type="EC" id="3.2.1.-" evidence="9"/>
<evidence type="ECO:0000256" key="5">
    <source>
        <dbReference type="ARBA" id="ARBA00023001"/>
    </source>
</evidence>
<keyword evidence="12" id="KW-1185">Reference proteome</keyword>
<dbReference type="InterPro" id="IPR013320">
    <property type="entry name" value="ConA-like_dom_sf"/>
</dbReference>
<evidence type="ECO:0000256" key="10">
    <source>
        <dbReference type="SAM" id="SignalP"/>
    </source>
</evidence>
<dbReference type="SUPFAM" id="SSF49899">
    <property type="entry name" value="Concanavalin A-like lectins/glucanases"/>
    <property type="match status" value="1"/>
</dbReference>
<evidence type="ECO:0000256" key="8">
    <source>
        <dbReference type="ARBA" id="ARBA00023326"/>
    </source>
</evidence>
<comment type="caution">
    <text evidence="11">The sequence shown here is derived from an EMBL/GenBank/DDBJ whole genome shotgun (WGS) entry which is preliminary data.</text>
</comment>
<dbReference type="InterPro" id="IPR001722">
    <property type="entry name" value="Glyco_hydro_7"/>
</dbReference>